<dbReference type="AlphaFoldDB" id="A0A1H6A1M7"/>
<dbReference type="InterPro" id="IPR051803">
    <property type="entry name" value="TA_system_RelE-like_toxin"/>
</dbReference>
<dbReference type="PANTHER" id="PTHR33755:SF9">
    <property type="entry name" value="TOXIN PARE1"/>
    <property type="match status" value="1"/>
</dbReference>
<gene>
    <name evidence="4" type="ORF">SAMN04488115_105144</name>
</gene>
<keyword evidence="2" id="KW-1277">Toxin-antitoxin system</keyword>
<dbReference type="EMBL" id="FNUY01000005">
    <property type="protein sequence ID" value="SEG42310.1"/>
    <property type="molecule type" value="Genomic_DNA"/>
</dbReference>
<dbReference type="PANTHER" id="PTHR33755">
    <property type="entry name" value="TOXIN PARE1-RELATED"/>
    <property type="match status" value="1"/>
</dbReference>
<organism evidence="4 5">
    <name type="scientific">Bosea lathyri</name>
    <dbReference type="NCBI Taxonomy" id="1036778"/>
    <lineage>
        <taxon>Bacteria</taxon>
        <taxon>Pseudomonadati</taxon>
        <taxon>Pseudomonadota</taxon>
        <taxon>Alphaproteobacteria</taxon>
        <taxon>Hyphomicrobiales</taxon>
        <taxon>Boseaceae</taxon>
        <taxon>Bosea</taxon>
    </lineage>
</organism>
<name>A0A1H6A1M7_9HYPH</name>
<evidence type="ECO:0000313" key="5">
    <source>
        <dbReference type="Proteomes" id="UP000236743"/>
    </source>
</evidence>
<dbReference type="InterPro" id="IPR035093">
    <property type="entry name" value="RelE/ParE_toxin_dom_sf"/>
</dbReference>
<reference evidence="4 5" key="1">
    <citation type="submission" date="2016-10" db="EMBL/GenBank/DDBJ databases">
        <authorList>
            <person name="de Groot N.N."/>
        </authorList>
    </citation>
    <scope>NUCLEOTIDE SEQUENCE [LARGE SCALE GENOMIC DNA]</scope>
    <source>
        <strain evidence="4 5">DSM 26656</strain>
    </source>
</reference>
<dbReference type="InterPro" id="IPR007712">
    <property type="entry name" value="RelE/ParE_toxin"/>
</dbReference>
<comment type="similarity">
    <text evidence="1 3">Belongs to the RelE toxin family.</text>
</comment>
<sequence length="95" mass="10745">MALRLTRQAEQDLDDIYVDSAGQFGLRQAAHYGDSLDACLNLLATHPFMARERTELTGSVRVHAHGSHLVVYEIERGDVVVLRVLHQRCDWEGMI</sequence>
<dbReference type="PIRSF" id="PIRSF029218">
    <property type="entry name" value="ParE"/>
    <property type="match status" value="1"/>
</dbReference>
<protein>
    <recommendedName>
        <fullName evidence="3">Toxin</fullName>
    </recommendedName>
</protein>
<evidence type="ECO:0000256" key="3">
    <source>
        <dbReference type="PIRNR" id="PIRNR029218"/>
    </source>
</evidence>
<evidence type="ECO:0000256" key="1">
    <source>
        <dbReference type="ARBA" id="ARBA00006226"/>
    </source>
</evidence>
<proteinExistence type="inferred from homology"/>
<keyword evidence="5" id="KW-1185">Reference proteome</keyword>
<evidence type="ECO:0000313" key="4">
    <source>
        <dbReference type="EMBL" id="SEG42310.1"/>
    </source>
</evidence>
<dbReference type="InterPro" id="IPR028344">
    <property type="entry name" value="ParE1/4"/>
</dbReference>
<accession>A0A1H6A1M7</accession>
<dbReference type="RefSeq" id="WP_103873051.1">
    <property type="nucleotide sequence ID" value="NZ_FNUY01000005.1"/>
</dbReference>
<dbReference type="OrthoDB" id="5457915at2"/>
<dbReference type="Proteomes" id="UP000236743">
    <property type="component" value="Unassembled WGS sequence"/>
</dbReference>
<dbReference type="Gene3D" id="3.30.2310.20">
    <property type="entry name" value="RelE-like"/>
    <property type="match status" value="1"/>
</dbReference>
<dbReference type="Pfam" id="PF05016">
    <property type="entry name" value="ParE_toxin"/>
    <property type="match status" value="1"/>
</dbReference>
<evidence type="ECO:0000256" key="2">
    <source>
        <dbReference type="ARBA" id="ARBA00022649"/>
    </source>
</evidence>